<dbReference type="PANTHER" id="PTHR11010:SF107">
    <property type="entry name" value="DIPEPTIDYL PEPTIDASE 2"/>
    <property type="match status" value="1"/>
</dbReference>
<dbReference type="GO" id="GO:0006508">
    <property type="term" value="P:proteolysis"/>
    <property type="evidence" value="ECO:0007669"/>
    <property type="project" value="UniProtKB-KW"/>
</dbReference>
<keyword evidence="4" id="KW-0378">Hydrolase</keyword>
<evidence type="ECO:0000313" key="7">
    <source>
        <dbReference type="Proteomes" id="UP001152795"/>
    </source>
</evidence>
<reference evidence="6" key="1">
    <citation type="submission" date="2020-04" db="EMBL/GenBank/DDBJ databases">
        <authorList>
            <person name="Alioto T."/>
            <person name="Alioto T."/>
            <person name="Gomez Garrido J."/>
        </authorList>
    </citation>
    <scope>NUCLEOTIDE SEQUENCE</scope>
    <source>
        <strain evidence="6">A484AB</strain>
    </source>
</reference>
<gene>
    <name evidence="6" type="ORF">PACLA_8A016567</name>
</gene>
<keyword evidence="2" id="KW-0645">Protease</keyword>
<dbReference type="GO" id="GO:0008239">
    <property type="term" value="F:dipeptidyl-peptidase activity"/>
    <property type="evidence" value="ECO:0007669"/>
    <property type="project" value="TreeGrafter"/>
</dbReference>
<evidence type="ECO:0000256" key="2">
    <source>
        <dbReference type="ARBA" id="ARBA00022670"/>
    </source>
</evidence>
<dbReference type="GO" id="GO:0070008">
    <property type="term" value="F:serine-type exopeptidase activity"/>
    <property type="evidence" value="ECO:0007669"/>
    <property type="project" value="InterPro"/>
</dbReference>
<dbReference type="PANTHER" id="PTHR11010">
    <property type="entry name" value="PROTEASE S28 PRO-X CARBOXYPEPTIDASE-RELATED"/>
    <property type="match status" value="1"/>
</dbReference>
<dbReference type="InterPro" id="IPR029058">
    <property type="entry name" value="AB_hydrolase_fold"/>
</dbReference>
<proteinExistence type="inferred from homology"/>
<dbReference type="Proteomes" id="UP001152795">
    <property type="component" value="Unassembled WGS sequence"/>
</dbReference>
<keyword evidence="3" id="KW-0732">Signal</keyword>
<sequence>MSRFLVFIFFLIGLFAHCNSLDYNVGTYTQVVDHFNWDINLTFEQRYLYSDVYWDNGPFVVYTGNEGDVEGFWSSAGFTFEIAKELSGYILFIEHRYYGKSLPFGTESFDHDKIGYLSIEQAIADYALVIQHIKAKLGATDNPVIALGGSYGGMLSAYFRFKYPNVVDAALAASAPIYLAAGLANNHSFWEVVTADFQAAQEECPTRVRSAFTELQKLRDSGAAGLQEISKKFRLCKVLESAQQVDHLIGWIRNAFAMMCMGDYPYASSFFGKLPANPVNVTADLIMGADDALEGLVLGTGLFYNGTSNDTLSCFDPFTEYISCSDPTGCGLGPNSLAWDYQACTELYLASGTNNVTDMFAPLAWTLEMRDAYCQKTWGVTQRPGWFATSLWGNSISSASNIIFSNGALDPWKEGGVPKSLSDTLVALLIDGAAHHLDLRSSNPKDPPAVVAARKTELVLLKKWISHKTSENE</sequence>
<dbReference type="SUPFAM" id="SSF53474">
    <property type="entry name" value="alpha/beta-Hydrolases"/>
    <property type="match status" value="1"/>
</dbReference>
<keyword evidence="5" id="KW-0325">Glycoprotein</keyword>
<evidence type="ECO:0000256" key="5">
    <source>
        <dbReference type="ARBA" id="ARBA00023180"/>
    </source>
</evidence>
<dbReference type="Gene3D" id="1.20.120.980">
    <property type="entry name" value="Serine carboxypeptidase S28, SKS domain"/>
    <property type="match status" value="1"/>
</dbReference>
<accession>A0A7D9JWJ3</accession>
<dbReference type="AlphaFoldDB" id="A0A7D9JWJ3"/>
<dbReference type="OrthoDB" id="2130629at2759"/>
<protein>
    <submittedName>
        <fullName evidence="6">Dipeptidyl peptidase 2</fullName>
    </submittedName>
</protein>
<dbReference type="InterPro" id="IPR042269">
    <property type="entry name" value="Ser_carbopepase_S28_SKS"/>
</dbReference>
<evidence type="ECO:0000313" key="6">
    <source>
        <dbReference type="EMBL" id="CAB4036432.1"/>
    </source>
</evidence>
<dbReference type="Pfam" id="PF05577">
    <property type="entry name" value="Peptidase_S28"/>
    <property type="match status" value="1"/>
</dbReference>
<organism evidence="6 7">
    <name type="scientific">Paramuricea clavata</name>
    <name type="common">Red gorgonian</name>
    <name type="synonym">Violescent sea-whip</name>
    <dbReference type="NCBI Taxonomy" id="317549"/>
    <lineage>
        <taxon>Eukaryota</taxon>
        <taxon>Metazoa</taxon>
        <taxon>Cnidaria</taxon>
        <taxon>Anthozoa</taxon>
        <taxon>Octocorallia</taxon>
        <taxon>Malacalcyonacea</taxon>
        <taxon>Plexauridae</taxon>
        <taxon>Paramuricea</taxon>
    </lineage>
</organism>
<name>A0A7D9JWJ3_PARCT</name>
<dbReference type="Gene3D" id="3.40.50.1820">
    <property type="entry name" value="alpha/beta hydrolase"/>
    <property type="match status" value="1"/>
</dbReference>
<dbReference type="EMBL" id="CACRXK020022025">
    <property type="protein sequence ID" value="CAB4036432.1"/>
    <property type="molecule type" value="Genomic_DNA"/>
</dbReference>
<evidence type="ECO:0000256" key="1">
    <source>
        <dbReference type="ARBA" id="ARBA00011079"/>
    </source>
</evidence>
<comment type="caution">
    <text evidence="6">The sequence shown here is derived from an EMBL/GenBank/DDBJ whole genome shotgun (WGS) entry which is preliminary data.</text>
</comment>
<comment type="similarity">
    <text evidence="1">Belongs to the peptidase S28 family.</text>
</comment>
<evidence type="ECO:0000256" key="4">
    <source>
        <dbReference type="ARBA" id="ARBA00022801"/>
    </source>
</evidence>
<keyword evidence="7" id="KW-1185">Reference proteome</keyword>
<dbReference type="InterPro" id="IPR008758">
    <property type="entry name" value="Peptidase_S28"/>
</dbReference>
<evidence type="ECO:0000256" key="3">
    <source>
        <dbReference type="ARBA" id="ARBA00022729"/>
    </source>
</evidence>